<dbReference type="Pfam" id="PF03050">
    <property type="entry name" value="DDE_Tnp_IS66"/>
    <property type="match status" value="1"/>
</dbReference>
<accession>A0ABM6Q4U1</accession>
<evidence type="ECO:0000259" key="1">
    <source>
        <dbReference type="Pfam" id="PF03050"/>
    </source>
</evidence>
<keyword evidence="3" id="KW-1185">Reference proteome</keyword>
<name>A0ABM6Q4U1_9PROT</name>
<dbReference type="InterPro" id="IPR004291">
    <property type="entry name" value="Transposase_IS66_central"/>
</dbReference>
<organism evidence="2 3">
    <name type="scientific">Thalassospira marina</name>
    <dbReference type="NCBI Taxonomy" id="2048283"/>
    <lineage>
        <taxon>Bacteria</taxon>
        <taxon>Pseudomonadati</taxon>
        <taxon>Pseudomonadota</taxon>
        <taxon>Alphaproteobacteria</taxon>
        <taxon>Rhodospirillales</taxon>
        <taxon>Thalassospiraceae</taxon>
        <taxon>Thalassospira</taxon>
    </lineage>
</organism>
<feature type="domain" description="Transposase IS66 central" evidence="1">
    <location>
        <begin position="3"/>
        <end position="38"/>
    </location>
</feature>
<dbReference type="EMBL" id="CP024199">
    <property type="protein sequence ID" value="AUG51490.1"/>
    <property type="molecule type" value="Genomic_DNA"/>
</dbReference>
<evidence type="ECO:0000313" key="3">
    <source>
        <dbReference type="Proteomes" id="UP000233458"/>
    </source>
</evidence>
<evidence type="ECO:0000313" key="2">
    <source>
        <dbReference type="EMBL" id="AUG51490.1"/>
    </source>
</evidence>
<sequence length="74" mass="8286">MLSLIDAIERHVLAGSYLHVDNTPVPVLDPGRGKQSRADYGYIFAMNGLMAATYRQPPFIAIRLIARACIRRRS</sequence>
<gene>
    <name evidence="2" type="ORF">CSC3H3_01275</name>
</gene>
<protein>
    <recommendedName>
        <fullName evidence="1">Transposase IS66 central domain-containing protein</fullName>
    </recommendedName>
</protein>
<proteinExistence type="predicted"/>
<reference evidence="2 3" key="1">
    <citation type="submission" date="2017-10" db="EMBL/GenBank/DDBJ databases">
        <title>Biodiversity and function of Thalassospira species in the particle-attached aromatic-hydrocarbon-degrading consortia from the surface seawater of the China South Sea.</title>
        <authorList>
            <person name="Dong C."/>
            <person name="Liu R."/>
            <person name="Shao Z."/>
        </authorList>
    </citation>
    <scope>NUCLEOTIDE SEQUENCE [LARGE SCALE GENOMIC DNA]</scope>
    <source>
        <strain evidence="2 3">CSC3H3</strain>
    </source>
</reference>
<dbReference type="Proteomes" id="UP000233458">
    <property type="component" value="Chromosome"/>
</dbReference>